<gene>
    <name evidence="1" type="ORF">FRX31_028200</name>
</gene>
<protein>
    <submittedName>
        <fullName evidence="1">Uncharacterized protein</fullName>
    </submittedName>
</protein>
<dbReference type="Proteomes" id="UP000554482">
    <property type="component" value="Unassembled WGS sequence"/>
</dbReference>
<proteinExistence type="predicted"/>
<name>A0A7J6VBD0_THATH</name>
<sequence length="63" mass="7054">MTGSDIFKSYGHDLLESSTSEAFDQLLLQLLLKSSQDKRFVCEEADKAHFVMVASIHPLPLQS</sequence>
<organism evidence="1 2">
    <name type="scientific">Thalictrum thalictroides</name>
    <name type="common">Rue-anemone</name>
    <name type="synonym">Anemone thalictroides</name>
    <dbReference type="NCBI Taxonomy" id="46969"/>
    <lineage>
        <taxon>Eukaryota</taxon>
        <taxon>Viridiplantae</taxon>
        <taxon>Streptophyta</taxon>
        <taxon>Embryophyta</taxon>
        <taxon>Tracheophyta</taxon>
        <taxon>Spermatophyta</taxon>
        <taxon>Magnoliopsida</taxon>
        <taxon>Ranunculales</taxon>
        <taxon>Ranunculaceae</taxon>
        <taxon>Thalictroideae</taxon>
        <taxon>Thalictrum</taxon>
    </lineage>
</organism>
<evidence type="ECO:0000313" key="2">
    <source>
        <dbReference type="Proteomes" id="UP000554482"/>
    </source>
</evidence>
<dbReference type="AlphaFoldDB" id="A0A7J6VBD0"/>
<evidence type="ECO:0000313" key="1">
    <source>
        <dbReference type="EMBL" id="KAF5182213.1"/>
    </source>
</evidence>
<dbReference type="EMBL" id="JABWDY010035083">
    <property type="protein sequence ID" value="KAF5182213.1"/>
    <property type="molecule type" value="Genomic_DNA"/>
</dbReference>
<keyword evidence="2" id="KW-1185">Reference proteome</keyword>
<comment type="caution">
    <text evidence="1">The sequence shown here is derived from an EMBL/GenBank/DDBJ whole genome shotgun (WGS) entry which is preliminary data.</text>
</comment>
<accession>A0A7J6VBD0</accession>
<reference evidence="1 2" key="1">
    <citation type="submission" date="2020-06" db="EMBL/GenBank/DDBJ databases">
        <title>Transcriptomic and genomic resources for Thalictrum thalictroides and T. hernandezii: Facilitating candidate gene discovery in an emerging model plant lineage.</title>
        <authorList>
            <person name="Arias T."/>
            <person name="Riano-Pachon D.M."/>
            <person name="Di Stilio V.S."/>
        </authorList>
    </citation>
    <scope>NUCLEOTIDE SEQUENCE [LARGE SCALE GENOMIC DNA]</scope>
    <source>
        <strain evidence="2">cv. WT478/WT964</strain>
        <tissue evidence="1">Leaves</tissue>
    </source>
</reference>